<dbReference type="PANTHER" id="PTHR42760">
    <property type="entry name" value="SHORT-CHAIN DEHYDROGENASES/REDUCTASES FAMILY MEMBER"/>
    <property type="match status" value="1"/>
</dbReference>
<dbReference type="Gene3D" id="3.40.50.720">
    <property type="entry name" value="NAD(P)-binding Rossmann-like Domain"/>
    <property type="match status" value="1"/>
</dbReference>
<dbReference type="PRINTS" id="PR00081">
    <property type="entry name" value="GDHRDH"/>
</dbReference>
<sequence>MLQDKVALITGASQGLGKALALAYAKEGASLVVNSRSEQSIRPVAEEVEGLGTEVHAVAADVSKGEDAQSLVDEAVGRFGGIDVLVNNAGVLGPRVAIEDYPEDEWRRVIDANLTGPYLVSKAAIPHMREGGSIINVVSGVSVDGRAEWGAYSVSKFGMEGLSQILAAELKDRGIRSNAVDPGGMRTGMRAAAYPEEDPQTRITPEENTAVFLYLASDESKGITAQRFKAQEFNKG</sequence>
<dbReference type="PROSITE" id="PS00061">
    <property type="entry name" value="ADH_SHORT"/>
    <property type="match status" value="1"/>
</dbReference>
<keyword evidence="2" id="KW-0560">Oxidoreductase</keyword>
<evidence type="ECO:0000256" key="3">
    <source>
        <dbReference type="RuleBase" id="RU000363"/>
    </source>
</evidence>
<dbReference type="SUPFAM" id="SSF51735">
    <property type="entry name" value="NAD(P)-binding Rossmann-fold domains"/>
    <property type="match status" value="1"/>
</dbReference>
<dbReference type="RefSeq" id="WP_166173127.1">
    <property type="nucleotide sequence ID" value="NZ_CP045119.1"/>
</dbReference>
<dbReference type="GO" id="GO:0016616">
    <property type="term" value="F:oxidoreductase activity, acting on the CH-OH group of donors, NAD or NADP as acceptor"/>
    <property type="evidence" value="ECO:0007669"/>
    <property type="project" value="TreeGrafter"/>
</dbReference>
<evidence type="ECO:0000313" key="4">
    <source>
        <dbReference type="EMBL" id="QIN81596.1"/>
    </source>
</evidence>
<reference evidence="4 5" key="1">
    <citation type="submission" date="2019-10" db="EMBL/GenBank/DDBJ databases">
        <title>Rubrobacter sp nov SCSIO 52090 isolated from a deep-sea sediment in the South China Sea.</title>
        <authorList>
            <person name="Chen R.W."/>
        </authorList>
    </citation>
    <scope>NUCLEOTIDE SEQUENCE [LARGE SCALE GENOMIC DNA]</scope>
    <source>
        <strain evidence="4 5">SCSIO 52909</strain>
    </source>
</reference>
<proteinExistence type="inferred from homology"/>
<dbReference type="Pfam" id="PF00106">
    <property type="entry name" value="adh_short"/>
    <property type="match status" value="1"/>
</dbReference>
<dbReference type="PANTHER" id="PTHR42760:SF37">
    <property type="entry name" value="CLAVALDEHYDE DEHYDROGENASE"/>
    <property type="match status" value="1"/>
</dbReference>
<protein>
    <submittedName>
        <fullName evidence="4">SDR family NAD(P)-dependent oxidoreductase</fullName>
    </submittedName>
</protein>
<dbReference type="InterPro" id="IPR020904">
    <property type="entry name" value="Sc_DH/Rdtase_CS"/>
</dbReference>
<dbReference type="InterPro" id="IPR036291">
    <property type="entry name" value="NAD(P)-bd_dom_sf"/>
</dbReference>
<evidence type="ECO:0000256" key="1">
    <source>
        <dbReference type="ARBA" id="ARBA00006484"/>
    </source>
</evidence>
<evidence type="ECO:0000256" key="2">
    <source>
        <dbReference type="ARBA" id="ARBA00023002"/>
    </source>
</evidence>
<keyword evidence="5" id="KW-1185">Reference proteome</keyword>
<accession>A0A6G8Q553</accession>
<dbReference type="KEGG" id="rub:GBA63_02350"/>
<name>A0A6G8Q553_9ACTN</name>
<dbReference type="EMBL" id="CP045119">
    <property type="protein sequence ID" value="QIN81596.1"/>
    <property type="molecule type" value="Genomic_DNA"/>
</dbReference>
<gene>
    <name evidence="4" type="ORF">GBA63_02350</name>
</gene>
<evidence type="ECO:0000313" key="5">
    <source>
        <dbReference type="Proteomes" id="UP000501452"/>
    </source>
</evidence>
<dbReference type="InterPro" id="IPR002347">
    <property type="entry name" value="SDR_fam"/>
</dbReference>
<dbReference type="PRINTS" id="PR00080">
    <property type="entry name" value="SDRFAMILY"/>
</dbReference>
<dbReference type="FunFam" id="3.40.50.720:FF:000084">
    <property type="entry name" value="Short-chain dehydrogenase reductase"/>
    <property type="match status" value="1"/>
</dbReference>
<dbReference type="Proteomes" id="UP000501452">
    <property type="component" value="Chromosome"/>
</dbReference>
<dbReference type="CDD" id="cd05233">
    <property type="entry name" value="SDR_c"/>
    <property type="match status" value="1"/>
</dbReference>
<organism evidence="4 5">
    <name type="scientific">Rubrobacter tropicus</name>
    <dbReference type="NCBI Taxonomy" id="2653851"/>
    <lineage>
        <taxon>Bacteria</taxon>
        <taxon>Bacillati</taxon>
        <taxon>Actinomycetota</taxon>
        <taxon>Rubrobacteria</taxon>
        <taxon>Rubrobacterales</taxon>
        <taxon>Rubrobacteraceae</taxon>
        <taxon>Rubrobacter</taxon>
    </lineage>
</organism>
<dbReference type="AlphaFoldDB" id="A0A6G8Q553"/>
<comment type="similarity">
    <text evidence="1 3">Belongs to the short-chain dehydrogenases/reductases (SDR) family.</text>
</comment>